<feature type="compositionally biased region" description="Polar residues" evidence="1">
    <location>
        <begin position="97"/>
        <end position="106"/>
    </location>
</feature>
<organism evidence="2 3">
    <name type="scientific">Klebsiella variicola</name>
    <dbReference type="NCBI Taxonomy" id="244366"/>
    <lineage>
        <taxon>Bacteria</taxon>
        <taxon>Pseudomonadati</taxon>
        <taxon>Pseudomonadota</taxon>
        <taxon>Gammaproteobacteria</taxon>
        <taxon>Enterobacterales</taxon>
        <taxon>Enterobacteriaceae</taxon>
        <taxon>Klebsiella/Raoultella group</taxon>
        <taxon>Klebsiella</taxon>
        <taxon>Klebsiella pneumoniae complex</taxon>
    </lineage>
</organism>
<dbReference type="EMBL" id="UKAS01000089">
    <property type="protein sequence ID" value="SXG00190.1"/>
    <property type="molecule type" value="Genomic_DNA"/>
</dbReference>
<protein>
    <submittedName>
        <fullName evidence="2">Uncharacterized protein</fullName>
    </submittedName>
</protein>
<sequence length="106" mass="11950">MCFCIYSRMQFSPDTTTFFAVFFDFPLTFTEDLQPGEINHQMRDFTPGGRFKTDIHRLCPFADAAVVRAAQWDTHQGKNGINKALCGSQGQPEYAFNDQNGGDSKV</sequence>
<accession>A0ABD7PFT4</accession>
<evidence type="ECO:0000313" key="3">
    <source>
        <dbReference type="Proteomes" id="UP000258928"/>
    </source>
</evidence>
<name>A0ABD7PFT4_KLEVA</name>
<gene>
    <name evidence="2" type="ORF">SAMEA3729809_05721</name>
</gene>
<evidence type="ECO:0000313" key="2">
    <source>
        <dbReference type="EMBL" id="SXG00190.1"/>
    </source>
</evidence>
<comment type="caution">
    <text evidence="2">The sequence shown here is derived from an EMBL/GenBank/DDBJ whole genome shotgun (WGS) entry which is preliminary data.</text>
</comment>
<feature type="region of interest" description="Disordered" evidence="1">
    <location>
        <begin position="82"/>
        <end position="106"/>
    </location>
</feature>
<dbReference type="AlphaFoldDB" id="A0ABD7PFT4"/>
<dbReference type="Proteomes" id="UP000258928">
    <property type="component" value="Unassembled WGS sequence"/>
</dbReference>
<reference evidence="2 3" key="1">
    <citation type="submission" date="2018-08" db="EMBL/GenBank/DDBJ databases">
        <authorList>
            <consortium name="Pathogen Informatics"/>
        </authorList>
    </citation>
    <scope>NUCLEOTIDE SEQUENCE [LARGE SCALE GENOMIC DNA]</scope>
    <source>
        <strain evidence="2 3">EuSCAPE_TR218</strain>
    </source>
</reference>
<proteinExistence type="predicted"/>
<evidence type="ECO:0000256" key="1">
    <source>
        <dbReference type="SAM" id="MobiDB-lite"/>
    </source>
</evidence>